<accession>A0ABP9TGK7</accession>
<proteinExistence type="predicted"/>
<evidence type="ECO:0000259" key="2">
    <source>
        <dbReference type="Pfam" id="PF05729"/>
    </source>
</evidence>
<sequence>MGRGLLRAGVTLSVAVCFAGLTWTGVVLGRGGLNAGDTAGVLSFGSGLVSMFVGAASFWAALAALRGQRDPESVARRLALHVAVEAERRYTALLGGDLGGLVDLDWTARLSGRISSAEPLSGRLTGLAAFQRGLFPGRVVVTGHTLTGGRSADAGTGKTLTAATLLLALSRNRSPGHPVPVPLSAADWPGTPLHEWIRDQLVRVWALPPAEAELLMQAHMVLPVIDGIDETDSDEVPGPHSRSALLVGAVNDFQGAGTRGAAVVTCRAGAYSALDRAGAAARTVAVVQLRPVTPSMAREYLENRVADTTPDLARWRPVLDALHPPTGSGAPPQALQLRGALSTPWLLTLAATVYRRPRGNVAPDPRQLLLHAGAGSLREHLLNRYPAALVATAPAGSRAARLDSVATWRRLHVLAAYLNDPSANPDDDINMTGWQLWPIGGYARVRRIELALVAVLTAIIVIVPTVLLGGDALSLAGTAWVVLIGPGVLVRQQPPGPATSGLGLLRTPPGRRSGVLRLACAVALTCAAWGVVGAAPAVALGAGLGLTLLLDSALAEPCTKPRQPLRDDLGWWLTLWALAGGAFVLLASFDLDTVLPAALALCLGMQLALLGDFWTGIIREGAEFLLNLTVDTIPALAPAVVTTLAAGVAVTAAFGIGTAIVTAVVLLPFLIMLGRWTPVTDWLGAVVSYLISGVLVLCFSLTSGWAGGAWLRYTAMRFAMARRLPYRLTAFLSTCEEAGLLRPAGLGHQFRHRQLQDHLAQFPDPPSVP</sequence>
<dbReference type="InterPro" id="IPR007111">
    <property type="entry name" value="NACHT_NTPase"/>
</dbReference>
<feature type="transmembrane region" description="Helical" evidence="1">
    <location>
        <begin position="689"/>
        <end position="713"/>
    </location>
</feature>
<evidence type="ECO:0000313" key="4">
    <source>
        <dbReference type="Proteomes" id="UP001499878"/>
    </source>
</evidence>
<feature type="transmembrane region" description="Helical" evidence="1">
    <location>
        <begin position="473"/>
        <end position="490"/>
    </location>
</feature>
<dbReference type="EMBL" id="BAABJR010000034">
    <property type="protein sequence ID" value="GAA5217660.1"/>
    <property type="molecule type" value="Genomic_DNA"/>
</dbReference>
<dbReference type="Pfam" id="PF05729">
    <property type="entry name" value="NACHT"/>
    <property type="match status" value="1"/>
</dbReference>
<dbReference type="Gene3D" id="3.40.50.300">
    <property type="entry name" value="P-loop containing nucleotide triphosphate hydrolases"/>
    <property type="match status" value="1"/>
</dbReference>
<gene>
    <name evidence="3" type="ORF">GCM10023323_75530</name>
</gene>
<keyword evidence="4" id="KW-1185">Reference proteome</keyword>
<evidence type="ECO:0000313" key="3">
    <source>
        <dbReference type="EMBL" id="GAA5217660.1"/>
    </source>
</evidence>
<feature type="transmembrane region" description="Helical" evidence="1">
    <location>
        <begin position="538"/>
        <end position="557"/>
    </location>
</feature>
<keyword evidence="1" id="KW-1133">Transmembrane helix</keyword>
<feature type="domain" description="NACHT" evidence="2">
    <location>
        <begin position="153"/>
        <end position="304"/>
    </location>
</feature>
<keyword evidence="1" id="KW-0472">Membrane</keyword>
<dbReference type="Proteomes" id="UP001499878">
    <property type="component" value="Unassembled WGS sequence"/>
</dbReference>
<feature type="transmembrane region" description="Helical" evidence="1">
    <location>
        <begin position="595"/>
        <end position="615"/>
    </location>
</feature>
<name>A0ABP9TGK7_9ACTN</name>
<reference evidence="4" key="1">
    <citation type="journal article" date="2019" name="Int. J. Syst. Evol. Microbiol.">
        <title>The Global Catalogue of Microorganisms (GCM) 10K type strain sequencing project: providing services to taxonomists for standard genome sequencing and annotation.</title>
        <authorList>
            <consortium name="The Broad Institute Genomics Platform"/>
            <consortium name="The Broad Institute Genome Sequencing Center for Infectious Disease"/>
            <person name="Wu L."/>
            <person name="Ma J."/>
        </authorList>
    </citation>
    <scope>NUCLEOTIDE SEQUENCE [LARGE SCALE GENOMIC DNA]</scope>
    <source>
        <strain evidence="4">JCM 18306</strain>
    </source>
</reference>
<comment type="caution">
    <text evidence="3">The sequence shown here is derived from an EMBL/GenBank/DDBJ whole genome shotgun (WGS) entry which is preliminary data.</text>
</comment>
<organism evidence="3 4">
    <name type="scientific">Streptomyces thinghirensis</name>
    <dbReference type="NCBI Taxonomy" id="551547"/>
    <lineage>
        <taxon>Bacteria</taxon>
        <taxon>Bacillati</taxon>
        <taxon>Actinomycetota</taxon>
        <taxon>Actinomycetes</taxon>
        <taxon>Kitasatosporales</taxon>
        <taxon>Streptomycetaceae</taxon>
        <taxon>Streptomyces</taxon>
    </lineage>
</organism>
<dbReference type="InterPro" id="IPR027417">
    <property type="entry name" value="P-loop_NTPase"/>
</dbReference>
<feature type="transmembrane region" description="Helical" evidence="1">
    <location>
        <begin position="636"/>
        <end position="669"/>
    </location>
</feature>
<protein>
    <recommendedName>
        <fullName evidence="2">NACHT domain-containing protein</fullName>
    </recommendedName>
</protein>
<feature type="transmembrane region" description="Helical" evidence="1">
    <location>
        <begin position="450"/>
        <end position="467"/>
    </location>
</feature>
<evidence type="ECO:0000256" key="1">
    <source>
        <dbReference type="SAM" id="Phobius"/>
    </source>
</evidence>
<feature type="transmembrane region" description="Helical" evidence="1">
    <location>
        <begin position="569"/>
        <end position="589"/>
    </location>
</feature>
<keyword evidence="1" id="KW-0812">Transmembrane</keyword>
<feature type="transmembrane region" description="Helical" evidence="1">
    <location>
        <begin position="40"/>
        <end position="65"/>
    </location>
</feature>